<evidence type="ECO:0000256" key="1">
    <source>
        <dbReference type="ARBA" id="ARBA00001974"/>
    </source>
</evidence>
<dbReference type="InterPro" id="IPR036318">
    <property type="entry name" value="FAD-bd_PCMH-like_sf"/>
</dbReference>
<dbReference type="InterPro" id="IPR006094">
    <property type="entry name" value="Oxid_FAD_bind_N"/>
</dbReference>
<evidence type="ECO:0000256" key="4">
    <source>
        <dbReference type="ARBA" id="ARBA00022827"/>
    </source>
</evidence>
<evidence type="ECO:0000256" key="2">
    <source>
        <dbReference type="ARBA" id="ARBA00005466"/>
    </source>
</evidence>
<dbReference type="InterPro" id="IPR050416">
    <property type="entry name" value="FAD-linked_Oxidoreductase"/>
</dbReference>
<dbReference type="Pfam" id="PF01565">
    <property type="entry name" value="FAD_binding_4"/>
    <property type="match status" value="1"/>
</dbReference>
<sequence length="514" mass="54815">MQISLFYLVATLALGLNASAKKTNGTCICSNRALERCLIARSVPFKVRCDSDWEDYSRTHNLRLPVTPAAIVVPDNSRHVSAAVVCAGRSGVKVQAKSGGHSYGSYSSGGIDGQVMIDLRNFNETVLSGNGTNIAIVGGGVRLGPMATAIYEQGNRAISHGICPSVGIGGHSTHGGWGFTSRAWGLTLDHIVAMQVVLANGTVTRASPDVNPDLYWAMRGAADSIGIAISISLKTQAAPQEVLTFIYEFQTILESVPKSVSALMGIQGYMSNSTAVDRRLSLLVQTTVNPDPASGTVSKSLVVAGIFMGSLAEFSSHIEPELLRRVPDAPTARDVQSHNWIDSLARQSPDGTLDGAPESLDFFGNSATIDSPGLTEAAATSYFSYMLDGPAPPVGFESSMELWGGADGQIGLAAKNASFAAFPHRDVFWTAHNRAQAAPDVPFPDEGVAFLNGLRDAIVETLDVPTGAYPNLLDTSLTREEAHALYYGDEVLERLRRVKAVYDPRNIFWNPQSI</sequence>
<dbReference type="PANTHER" id="PTHR42973">
    <property type="entry name" value="BINDING OXIDOREDUCTASE, PUTATIVE (AFU_ORTHOLOGUE AFUA_1G17690)-RELATED"/>
    <property type="match status" value="1"/>
</dbReference>
<reference evidence="8" key="2">
    <citation type="submission" date="2023-06" db="EMBL/GenBank/DDBJ databases">
        <authorList>
            <consortium name="Lawrence Berkeley National Laboratory"/>
            <person name="Haridas S."/>
            <person name="Hensen N."/>
            <person name="Bonometti L."/>
            <person name="Westerberg I."/>
            <person name="Brannstrom I.O."/>
            <person name="Guillou S."/>
            <person name="Cros-Aarteil S."/>
            <person name="Calhoun S."/>
            <person name="Kuo A."/>
            <person name="Mondo S."/>
            <person name="Pangilinan J."/>
            <person name="Riley R."/>
            <person name="Labutti K."/>
            <person name="Andreopoulos B."/>
            <person name="Lipzen A."/>
            <person name="Chen C."/>
            <person name="Yanf M."/>
            <person name="Daum C."/>
            <person name="Ng V."/>
            <person name="Clum A."/>
            <person name="Steindorff A."/>
            <person name="Ohm R."/>
            <person name="Martin F."/>
            <person name="Silar P."/>
            <person name="Natvig D."/>
            <person name="Lalanne C."/>
            <person name="Gautier V."/>
            <person name="Ament-Velasquez S.L."/>
            <person name="Kruys A."/>
            <person name="Hutchinson M.I."/>
            <person name="Powell A.J."/>
            <person name="Barry K."/>
            <person name="Miller A.N."/>
            <person name="Grigoriev I.V."/>
            <person name="Debuchy R."/>
            <person name="Gladieux P."/>
            <person name="Thoren M.H."/>
            <person name="Johannesson H."/>
        </authorList>
    </citation>
    <scope>NUCLEOTIDE SEQUENCE</scope>
    <source>
        <strain evidence="8">CBS 168.71</strain>
    </source>
</reference>
<keyword evidence="4" id="KW-0274">FAD</keyword>
<dbReference type="GeneID" id="87838223"/>
<reference evidence="8" key="1">
    <citation type="journal article" date="2023" name="Mol. Phylogenet. Evol.">
        <title>Genome-scale phylogeny and comparative genomics of the fungal order Sordariales.</title>
        <authorList>
            <person name="Hensen N."/>
            <person name="Bonometti L."/>
            <person name="Westerberg I."/>
            <person name="Brannstrom I.O."/>
            <person name="Guillou S."/>
            <person name="Cros-Aarteil S."/>
            <person name="Calhoun S."/>
            <person name="Haridas S."/>
            <person name="Kuo A."/>
            <person name="Mondo S."/>
            <person name="Pangilinan J."/>
            <person name="Riley R."/>
            <person name="LaButti K."/>
            <person name="Andreopoulos B."/>
            <person name="Lipzen A."/>
            <person name="Chen C."/>
            <person name="Yan M."/>
            <person name="Daum C."/>
            <person name="Ng V."/>
            <person name="Clum A."/>
            <person name="Steindorff A."/>
            <person name="Ohm R.A."/>
            <person name="Martin F."/>
            <person name="Silar P."/>
            <person name="Natvig D.O."/>
            <person name="Lalanne C."/>
            <person name="Gautier V."/>
            <person name="Ament-Velasquez S.L."/>
            <person name="Kruys A."/>
            <person name="Hutchinson M.I."/>
            <person name="Powell A.J."/>
            <person name="Barry K."/>
            <person name="Miller A.N."/>
            <person name="Grigoriev I.V."/>
            <person name="Debuchy R."/>
            <person name="Gladieux P."/>
            <person name="Hiltunen Thoren M."/>
            <person name="Johannesson H."/>
        </authorList>
    </citation>
    <scope>NUCLEOTIDE SEQUENCE</scope>
    <source>
        <strain evidence="8">CBS 168.71</strain>
    </source>
</reference>
<dbReference type="InterPro" id="IPR012951">
    <property type="entry name" value="BBE"/>
</dbReference>
<dbReference type="GO" id="GO:0016491">
    <property type="term" value="F:oxidoreductase activity"/>
    <property type="evidence" value="ECO:0007669"/>
    <property type="project" value="UniProtKB-KW"/>
</dbReference>
<feature type="domain" description="FAD-binding PCMH-type" evidence="7">
    <location>
        <begin position="64"/>
        <end position="238"/>
    </location>
</feature>
<evidence type="ECO:0000256" key="6">
    <source>
        <dbReference type="SAM" id="SignalP"/>
    </source>
</evidence>
<evidence type="ECO:0000256" key="5">
    <source>
        <dbReference type="ARBA" id="ARBA00023002"/>
    </source>
</evidence>
<dbReference type="RefSeq" id="XP_062657607.1">
    <property type="nucleotide sequence ID" value="XM_062801275.1"/>
</dbReference>
<evidence type="ECO:0000313" key="9">
    <source>
        <dbReference type="Proteomes" id="UP001278766"/>
    </source>
</evidence>
<keyword evidence="3" id="KW-0285">Flavoprotein</keyword>
<accession>A0AAE0LQT2</accession>
<dbReference type="EMBL" id="JAUEPN010000005">
    <property type="protein sequence ID" value="KAK3294093.1"/>
    <property type="molecule type" value="Genomic_DNA"/>
</dbReference>
<dbReference type="PANTHER" id="PTHR42973:SF39">
    <property type="entry name" value="FAD-BINDING PCMH-TYPE DOMAIN-CONTAINING PROTEIN"/>
    <property type="match status" value="1"/>
</dbReference>
<dbReference type="InterPro" id="IPR016166">
    <property type="entry name" value="FAD-bd_PCMH"/>
</dbReference>
<name>A0AAE0LQT2_9PEZI</name>
<evidence type="ECO:0000259" key="7">
    <source>
        <dbReference type="PROSITE" id="PS51387"/>
    </source>
</evidence>
<organism evidence="8 9">
    <name type="scientific">Chaetomium fimeti</name>
    <dbReference type="NCBI Taxonomy" id="1854472"/>
    <lineage>
        <taxon>Eukaryota</taxon>
        <taxon>Fungi</taxon>
        <taxon>Dikarya</taxon>
        <taxon>Ascomycota</taxon>
        <taxon>Pezizomycotina</taxon>
        <taxon>Sordariomycetes</taxon>
        <taxon>Sordariomycetidae</taxon>
        <taxon>Sordariales</taxon>
        <taxon>Chaetomiaceae</taxon>
        <taxon>Chaetomium</taxon>
    </lineage>
</organism>
<protein>
    <recommendedName>
        <fullName evidence="7">FAD-binding PCMH-type domain-containing protein</fullName>
    </recommendedName>
</protein>
<dbReference type="SUPFAM" id="SSF56176">
    <property type="entry name" value="FAD-binding/transporter-associated domain-like"/>
    <property type="match status" value="1"/>
</dbReference>
<gene>
    <name evidence="8" type="ORF">B0H64DRAFT_343237</name>
</gene>
<dbReference type="Gene3D" id="3.40.462.20">
    <property type="match status" value="1"/>
</dbReference>
<keyword evidence="6" id="KW-0732">Signal</keyword>
<evidence type="ECO:0000256" key="3">
    <source>
        <dbReference type="ARBA" id="ARBA00022630"/>
    </source>
</evidence>
<dbReference type="GO" id="GO:0071949">
    <property type="term" value="F:FAD binding"/>
    <property type="evidence" value="ECO:0007669"/>
    <property type="project" value="InterPro"/>
</dbReference>
<evidence type="ECO:0000313" key="8">
    <source>
        <dbReference type="EMBL" id="KAK3294093.1"/>
    </source>
</evidence>
<feature type="signal peptide" evidence="6">
    <location>
        <begin position="1"/>
        <end position="25"/>
    </location>
</feature>
<dbReference type="InterPro" id="IPR016169">
    <property type="entry name" value="FAD-bd_PCMH_sub2"/>
</dbReference>
<feature type="chain" id="PRO_5042176169" description="FAD-binding PCMH-type domain-containing protein" evidence="6">
    <location>
        <begin position="26"/>
        <end position="514"/>
    </location>
</feature>
<keyword evidence="9" id="KW-1185">Reference proteome</keyword>
<proteinExistence type="inferred from homology"/>
<dbReference type="AlphaFoldDB" id="A0AAE0LQT2"/>
<comment type="cofactor">
    <cofactor evidence="1">
        <name>FAD</name>
        <dbReference type="ChEBI" id="CHEBI:57692"/>
    </cofactor>
</comment>
<dbReference type="PROSITE" id="PS51387">
    <property type="entry name" value="FAD_PCMH"/>
    <property type="match status" value="1"/>
</dbReference>
<comment type="similarity">
    <text evidence="2">Belongs to the oxygen-dependent FAD-linked oxidoreductase family.</text>
</comment>
<keyword evidence="5" id="KW-0560">Oxidoreductase</keyword>
<dbReference type="Pfam" id="PF08031">
    <property type="entry name" value="BBE"/>
    <property type="match status" value="1"/>
</dbReference>
<dbReference type="Proteomes" id="UP001278766">
    <property type="component" value="Unassembled WGS sequence"/>
</dbReference>
<comment type="caution">
    <text evidence="8">The sequence shown here is derived from an EMBL/GenBank/DDBJ whole genome shotgun (WGS) entry which is preliminary data.</text>
</comment>
<dbReference type="Gene3D" id="3.30.465.10">
    <property type="match status" value="1"/>
</dbReference>